<dbReference type="InterPro" id="IPR029063">
    <property type="entry name" value="SAM-dependent_MTases_sf"/>
</dbReference>
<proteinExistence type="predicted"/>
<dbReference type="PANTHER" id="PTHR43542:SF1">
    <property type="entry name" value="METHYLTRANSFERASE"/>
    <property type="match status" value="1"/>
</dbReference>
<dbReference type="PIRSF" id="PIRSF004553">
    <property type="entry name" value="CHP00095"/>
    <property type="match status" value="1"/>
</dbReference>
<dbReference type="EC" id="2.1.1.171" evidence="3"/>
<keyword evidence="2 3" id="KW-0808">Transferase</keyword>
<dbReference type="Gene3D" id="3.40.50.150">
    <property type="entry name" value="Vaccinia Virus protein VP39"/>
    <property type="match status" value="1"/>
</dbReference>
<dbReference type="InterPro" id="IPR004398">
    <property type="entry name" value="RNA_MeTrfase_RsmD"/>
</dbReference>
<keyword evidence="4" id="KW-1185">Reference proteome</keyword>
<dbReference type="SUPFAM" id="SSF53335">
    <property type="entry name" value="S-adenosyl-L-methionine-dependent methyltransferases"/>
    <property type="match status" value="1"/>
</dbReference>
<reference evidence="3" key="1">
    <citation type="submission" date="2022-06" db="EMBL/GenBank/DDBJ databases">
        <title>Ornithinimicrobium JY.X270.</title>
        <authorList>
            <person name="Huang Y."/>
        </authorList>
    </citation>
    <scope>NUCLEOTIDE SEQUENCE</scope>
    <source>
        <strain evidence="3">JY.X270</strain>
    </source>
</reference>
<organism evidence="3 4">
    <name type="scientific">Ornithinimicrobium cryptoxanthini</name>
    <dbReference type="NCBI Taxonomy" id="2934161"/>
    <lineage>
        <taxon>Bacteria</taxon>
        <taxon>Bacillati</taxon>
        <taxon>Actinomycetota</taxon>
        <taxon>Actinomycetes</taxon>
        <taxon>Micrococcales</taxon>
        <taxon>Ornithinimicrobiaceae</taxon>
        <taxon>Ornithinimicrobium</taxon>
    </lineage>
</organism>
<dbReference type="EMBL" id="CP099490">
    <property type="protein sequence ID" value="USQ75213.1"/>
    <property type="molecule type" value="Genomic_DNA"/>
</dbReference>
<dbReference type="InterPro" id="IPR002052">
    <property type="entry name" value="DNA_methylase_N6_adenine_CS"/>
</dbReference>
<protein>
    <submittedName>
        <fullName evidence="3">16S rRNA (Guanine(966)-N(2))-methyltransferase RsmD</fullName>
        <ecNumber evidence="3">2.1.1.171</ecNumber>
    </submittedName>
</protein>
<evidence type="ECO:0000313" key="3">
    <source>
        <dbReference type="EMBL" id="USQ75213.1"/>
    </source>
</evidence>
<dbReference type="CDD" id="cd02440">
    <property type="entry name" value="AdoMet_MTases"/>
    <property type="match status" value="1"/>
</dbReference>
<dbReference type="PANTHER" id="PTHR43542">
    <property type="entry name" value="METHYLTRANSFERASE"/>
    <property type="match status" value="1"/>
</dbReference>
<accession>A0ABY4YFS8</accession>
<evidence type="ECO:0000256" key="1">
    <source>
        <dbReference type="ARBA" id="ARBA00022603"/>
    </source>
</evidence>
<dbReference type="RefSeq" id="WP_252619425.1">
    <property type="nucleotide sequence ID" value="NZ_CP099490.1"/>
</dbReference>
<dbReference type="Proteomes" id="UP001056535">
    <property type="component" value="Chromosome"/>
</dbReference>
<dbReference type="NCBIfam" id="TIGR00095">
    <property type="entry name" value="16S rRNA (guanine(966)-N(2))-methyltransferase RsmD"/>
    <property type="match status" value="1"/>
</dbReference>
<dbReference type="Pfam" id="PF03602">
    <property type="entry name" value="Cons_hypoth95"/>
    <property type="match status" value="1"/>
</dbReference>
<evidence type="ECO:0000313" key="4">
    <source>
        <dbReference type="Proteomes" id="UP001056535"/>
    </source>
</evidence>
<gene>
    <name evidence="3" type="primary">rsmD</name>
    <name evidence="3" type="ORF">NF557_11305</name>
</gene>
<dbReference type="PROSITE" id="PS00092">
    <property type="entry name" value="N6_MTASE"/>
    <property type="match status" value="1"/>
</dbReference>
<dbReference type="GO" id="GO:0052913">
    <property type="term" value="F:16S rRNA (guanine(966)-N(2))-methyltransferase activity"/>
    <property type="evidence" value="ECO:0007669"/>
    <property type="project" value="UniProtKB-EC"/>
</dbReference>
<keyword evidence="1 3" id="KW-0489">Methyltransferase</keyword>
<sequence length="191" mass="20398">MTRLIAGRLGGRRLRAPKGAGTRPTTDRVREALFSRVESLMDLTDTRVLDLYAGSGALAFEALSRGATRAVLVESDRRATALITANADELGVGSQTTVRGDLVERALERGPAGEEFDLVLIDPPYPLGEPEIARVLAGLVDHGWLAPDALVVLERSARSPDPAWPEGLVSLESRTYGETTVHLAEPSSDSA</sequence>
<name>A0ABY4YFS8_9MICO</name>
<evidence type="ECO:0000256" key="2">
    <source>
        <dbReference type="ARBA" id="ARBA00022679"/>
    </source>
</evidence>